<dbReference type="InterPro" id="IPR002197">
    <property type="entry name" value="HTH_Fis"/>
</dbReference>
<dbReference type="Gene3D" id="1.10.8.60">
    <property type="match status" value="1"/>
</dbReference>
<keyword evidence="8" id="KW-1185">Reference proteome</keyword>
<feature type="region of interest" description="Disordered" evidence="5">
    <location>
        <begin position="438"/>
        <end position="460"/>
    </location>
</feature>
<evidence type="ECO:0000256" key="3">
    <source>
        <dbReference type="ARBA" id="ARBA00023015"/>
    </source>
</evidence>
<dbReference type="Gene3D" id="3.40.50.300">
    <property type="entry name" value="P-loop containing nucleotide triphosphate hydrolases"/>
    <property type="match status" value="1"/>
</dbReference>
<dbReference type="Gene3D" id="1.10.10.60">
    <property type="entry name" value="Homeodomain-like"/>
    <property type="match status" value="1"/>
</dbReference>
<evidence type="ECO:0000313" key="8">
    <source>
        <dbReference type="Proteomes" id="UP001156664"/>
    </source>
</evidence>
<evidence type="ECO:0000256" key="4">
    <source>
        <dbReference type="ARBA" id="ARBA00023163"/>
    </source>
</evidence>
<dbReference type="RefSeq" id="WP_284280241.1">
    <property type="nucleotide sequence ID" value="NZ_BSOJ01000009.1"/>
</dbReference>
<accession>A0ABQ5YS99</accession>
<dbReference type="Proteomes" id="UP001156664">
    <property type="component" value="Unassembled WGS sequence"/>
</dbReference>
<feature type="compositionally biased region" description="Polar residues" evidence="5">
    <location>
        <begin position="442"/>
        <end position="460"/>
    </location>
</feature>
<dbReference type="InterPro" id="IPR058031">
    <property type="entry name" value="AAA_lid_NorR"/>
</dbReference>
<dbReference type="InterPro" id="IPR009057">
    <property type="entry name" value="Homeodomain-like_sf"/>
</dbReference>
<keyword evidence="1" id="KW-0547">Nucleotide-binding</keyword>
<feature type="domain" description="Sigma-54 factor interaction" evidence="6">
    <location>
        <begin position="140"/>
        <end position="368"/>
    </location>
</feature>
<dbReference type="Pfam" id="PF25601">
    <property type="entry name" value="AAA_lid_14"/>
    <property type="match status" value="1"/>
</dbReference>
<dbReference type="InterPro" id="IPR002078">
    <property type="entry name" value="Sigma_54_int"/>
</dbReference>
<dbReference type="PANTHER" id="PTHR32071">
    <property type="entry name" value="TRANSCRIPTIONAL REGULATORY PROTEIN"/>
    <property type="match status" value="1"/>
</dbReference>
<evidence type="ECO:0000256" key="5">
    <source>
        <dbReference type="SAM" id="MobiDB-lite"/>
    </source>
</evidence>
<dbReference type="InterPro" id="IPR027417">
    <property type="entry name" value="P-loop_NTPase"/>
</dbReference>
<evidence type="ECO:0000256" key="1">
    <source>
        <dbReference type="ARBA" id="ARBA00022741"/>
    </source>
</evidence>
<comment type="caution">
    <text evidence="7">The sequence shown here is derived from an EMBL/GenBank/DDBJ whole genome shotgun (WGS) entry which is preliminary data.</text>
</comment>
<name>A0ABQ5YS99_9BURK</name>
<evidence type="ECO:0000256" key="2">
    <source>
        <dbReference type="ARBA" id="ARBA00022840"/>
    </source>
</evidence>
<organism evidence="7 8">
    <name type="scientific">Limnobacter litoralis</name>
    <dbReference type="NCBI Taxonomy" id="481366"/>
    <lineage>
        <taxon>Bacteria</taxon>
        <taxon>Pseudomonadati</taxon>
        <taxon>Pseudomonadota</taxon>
        <taxon>Betaproteobacteria</taxon>
        <taxon>Burkholderiales</taxon>
        <taxon>Burkholderiaceae</taxon>
        <taxon>Limnobacter</taxon>
    </lineage>
</organism>
<keyword evidence="4" id="KW-0804">Transcription</keyword>
<keyword evidence="2" id="KW-0067">ATP-binding</keyword>
<dbReference type="SMART" id="SM00382">
    <property type="entry name" value="AAA"/>
    <property type="match status" value="1"/>
</dbReference>
<evidence type="ECO:0000259" key="6">
    <source>
        <dbReference type="PROSITE" id="PS50045"/>
    </source>
</evidence>
<keyword evidence="3" id="KW-0805">Transcription regulation</keyword>
<dbReference type="PANTHER" id="PTHR32071:SF57">
    <property type="entry name" value="C4-DICARBOXYLATE TRANSPORT TRANSCRIPTIONAL REGULATORY PROTEIN DCTD"/>
    <property type="match status" value="1"/>
</dbReference>
<protein>
    <recommendedName>
        <fullName evidence="6">Sigma-54 factor interaction domain-containing protein</fullName>
    </recommendedName>
</protein>
<gene>
    <name evidence="7" type="ORF">GCM10007875_08860</name>
</gene>
<dbReference type="SUPFAM" id="SSF46689">
    <property type="entry name" value="Homeodomain-like"/>
    <property type="match status" value="1"/>
</dbReference>
<reference evidence="8" key="1">
    <citation type="journal article" date="2019" name="Int. J. Syst. Evol. Microbiol.">
        <title>The Global Catalogue of Microorganisms (GCM) 10K type strain sequencing project: providing services to taxonomists for standard genome sequencing and annotation.</title>
        <authorList>
            <consortium name="The Broad Institute Genomics Platform"/>
            <consortium name="The Broad Institute Genome Sequencing Center for Infectious Disease"/>
            <person name="Wu L."/>
            <person name="Ma J."/>
        </authorList>
    </citation>
    <scope>NUCLEOTIDE SEQUENCE [LARGE SCALE GENOMIC DNA]</scope>
    <source>
        <strain evidence="8">NBRC 105857</strain>
    </source>
</reference>
<sequence>MMNLTLCLHSEELKSRIVAAAVMMQANVRELDLDYLLKSRNLGCAQILIDHDVQQIRRLIMHLQALGVDPRRQVIRFIDKPWHAYVYHDIPIFASIVNPPDPIAAVEVIRKLQSAVPFAKQLTASDTDMPQSVSDPLDEPFVQSSAMRRTVEQLKKLAGLSVDTILMGETGVGKDTCALWLHEKSGLKGAFVHVNCAALPEQLFESELFGVTAGAFTGAQKDRAGKLELAHQGTLYLDEIDSMPLACQAKLLNALQYRGATRLGAVKPYTSDFRVIASTKVDFESLIRQGRFREDLYFRLNISKIHIPALRERLDDLIPLYLHFLKLAAEAFKLPEPCLVPTDWDRLLAHPWRGNVRELKAHAQRFVLGLDLWGAEKDSEGEGLKDRLTQFERMIIEQTLRQCDGCTKKTSAVLKIPLHSLYYRLRRLGIPIEDSQGLASEASGSQGEGNSLTYLDTQGY</sequence>
<proteinExistence type="predicted"/>
<evidence type="ECO:0000313" key="7">
    <source>
        <dbReference type="EMBL" id="GLR25798.1"/>
    </source>
</evidence>
<dbReference type="PROSITE" id="PS50045">
    <property type="entry name" value="SIGMA54_INTERACT_4"/>
    <property type="match status" value="1"/>
</dbReference>
<dbReference type="CDD" id="cd00009">
    <property type="entry name" value="AAA"/>
    <property type="match status" value="1"/>
</dbReference>
<dbReference type="SUPFAM" id="SSF52540">
    <property type="entry name" value="P-loop containing nucleoside triphosphate hydrolases"/>
    <property type="match status" value="1"/>
</dbReference>
<dbReference type="EMBL" id="BSOJ01000009">
    <property type="protein sequence ID" value="GLR25798.1"/>
    <property type="molecule type" value="Genomic_DNA"/>
</dbReference>
<dbReference type="Pfam" id="PF00158">
    <property type="entry name" value="Sigma54_activat"/>
    <property type="match status" value="1"/>
</dbReference>
<dbReference type="InterPro" id="IPR003593">
    <property type="entry name" value="AAA+_ATPase"/>
</dbReference>
<dbReference type="Pfam" id="PF02954">
    <property type="entry name" value="HTH_8"/>
    <property type="match status" value="1"/>
</dbReference>